<protein>
    <recommendedName>
        <fullName evidence="1">gamma-glutamylcyclotransferase</fullName>
        <ecNumber evidence="1">4.3.2.9</ecNumber>
    </recommendedName>
</protein>
<dbReference type="AlphaFoldDB" id="A0A1D2JDA6"/>
<feature type="region of interest" description="Disordered" evidence="5">
    <location>
        <begin position="293"/>
        <end position="314"/>
    </location>
</feature>
<dbReference type="InterPro" id="IPR017939">
    <property type="entry name" value="G-Glutamylcylcotransferase"/>
</dbReference>
<dbReference type="EC" id="4.3.2.9" evidence="1"/>
<evidence type="ECO:0000256" key="3">
    <source>
        <dbReference type="PIRSR" id="PIRSR617939-1"/>
    </source>
</evidence>
<gene>
    <name evidence="6" type="ORF">ACO22_04451</name>
</gene>
<feature type="binding site" evidence="4">
    <location>
        <position position="315"/>
    </location>
    <ligand>
        <name>substrate</name>
    </ligand>
</feature>
<evidence type="ECO:0000256" key="4">
    <source>
        <dbReference type="PIRSR" id="PIRSR617939-2"/>
    </source>
</evidence>
<comment type="caution">
    <text evidence="6">The sequence shown here is derived from an EMBL/GenBank/DDBJ whole genome shotgun (WGS) entry which is preliminary data.</text>
</comment>
<feature type="active site" description="Proton acceptor" evidence="3">
    <location>
        <position position="227"/>
    </location>
</feature>
<dbReference type="PANTHER" id="PTHR12935">
    <property type="entry name" value="GAMMA-GLUTAMYLCYCLOTRANSFERASE"/>
    <property type="match status" value="1"/>
</dbReference>
<feature type="binding site" evidence="4">
    <location>
        <begin position="128"/>
        <end position="133"/>
    </location>
    <ligand>
        <name>substrate</name>
    </ligand>
</feature>
<dbReference type="VEuPathDB" id="FungiDB:PABG_06563"/>
<dbReference type="PANTHER" id="PTHR12935:SF0">
    <property type="entry name" value="GAMMA-GLUTAMYLCYCLOTRANSFERASE"/>
    <property type="match status" value="1"/>
</dbReference>
<evidence type="ECO:0000313" key="7">
    <source>
        <dbReference type="Proteomes" id="UP000242814"/>
    </source>
</evidence>
<evidence type="ECO:0000256" key="5">
    <source>
        <dbReference type="SAM" id="MobiDB-lite"/>
    </source>
</evidence>
<evidence type="ECO:0000313" key="6">
    <source>
        <dbReference type="EMBL" id="ODH26709.1"/>
    </source>
</evidence>
<evidence type="ECO:0000256" key="1">
    <source>
        <dbReference type="ARBA" id="ARBA00012346"/>
    </source>
</evidence>
<dbReference type="VEuPathDB" id="FungiDB:PADG_08023"/>
<organism evidence="6 7">
    <name type="scientific">Paracoccidioides brasiliensis</name>
    <dbReference type="NCBI Taxonomy" id="121759"/>
    <lineage>
        <taxon>Eukaryota</taxon>
        <taxon>Fungi</taxon>
        <taxon>Dikarya</taxon>
        <taxon>Ascomycota</taxon>
        <taxon>Pezizomycotina</taxon>
        <taxon>Eurotiomycetes</taxon>
        <taxon>Eurotiomycetidae</taxon>
        <taxon>Onygenales</taxon>
        <taxon>Ajellomycetaceae</taxon>
        <taxon>Paracoccidioides</taxon>
    </lineage>
</organism>
<name>A0A1D2JDA6_PARBR</name>
<dbReference type="EMBL" id="LZYO01000177">
    <property type="protein sequence ID" value="ODH26709.1"/>
    <property type="molecule type" value="Genomic_DNA"/>
</dbReference>
<dbReference type="Proteomes" id="UP000242814">
    <property type="component" value="Unassembled WGS sequence"/>
</dbReference>
<keyword evidence="2" id="KW-0456">Lyase</keyword>
<dbReference type="Gene3D" id="3.10.490.10">
    <property type="entry name" value="Gamma-glutamyl cyclotransferase-like"/>
    <property type="match status" value="1"/>
</dbReference>
<sequence length="418" mass="47520">MAPQMKLSRKLKCQNSFTKIKHINMMNVTEISSEQVELLQKPDADPNLETENKSPFVSLFIRRSRKAFDPSLSIPQTSDERLREAAHDHALDIDILFKEHGTKSKLRHTEKPQNGYKGTDKPEETVLYLAYGSNMSIQTFRKSRGIVPISQLNVYVPDLSLTFDLLGLPYIEPCMAATKFRSPKPSILESDLPQPSETHQTQAWHKPLVGIVYEVTLSDYAHIIATEGGGSSYIDIAVDCYAFPKSYKPTDPVPSYPDKLSKPFKAHTLLSPSAKDEIAAKLSTATSVTKRISQAPSRFTRSHPPGNPAQPSPRYKNLLVTGAREHNLPIEYRAYLSSITAYRITTTRQRIGKYVTMMMWGPPLLLSFMITTVVEDKRGRMPWWASVLQRWLFVAMWWWYDFLARPVFGEGRRTALKL</sequence>
<proteinExistence type="predicted"/>
<reference evidence="6 7" key="1">
    <citation type="submission" date="2016-06" db="EMBL/GenBank/DDBJ databases">
        <authorList>
            <person name="Kjaerup R.B."/>
            <person name="Dalgaard T.S."/>
            <person name="Juul-Madsen H.R."/>
        </authorList>
    </citation>
    <scope>NUCLEOTIDE SEQUENCE [LARGE SCALE GENOMIC DNA]</scope>
    <source>
        <strain evidence="6 7">Pb300</strain>
    </source>
</reference>
<dbReference type="GO" id="GO:0003839">
    <property type="term" value="F:gamma-glutamylcyclotransferase activity"/>
    <property type="evidence" value="ECO:0007669"/>
    <property type="project" value="UniProtKB-EC"/>
</dbReference>
<accession>A0A1D2JDA6</accession>
<evidence type="ECO:0000256" key="2">
    <source>
        <dbReference type="ARBA" id="ARBA00023239"/>
    </source>
</evidence>